<dbReference type="GO" id="GO:0005840">
    <property type="term" value="C:ribosome"/>
    <property type="evidence" value="ECO:0007669"/>
    <property type="project" value="UniProtKB-KW"/>
</dbReference>
<dbReference type="EMBL" id="LJSK01000200">
    <property type="protein sequence ID" value="KPI85243.1"/>
    <property type="molecule type" value="Genomic_DNA"/>
</dbReference>
<keyword evidence="5" id="KW-0175">Coiled coil</keyword>
<feature type="repeat" description="WD" evidence="4">
    <location>
        <begin position="234"/>
        <end position="273"/>
    </location>
</feature>
<accession>A0A0N1I4G0</accession>
<dbReference type="PANTHER" id="PTHR44489:SF11">
    <property type="entry name" value="WD REPEAT DOMAIN 86"/>
    <property type="match status" value="1"/>
</dbReference>
<feature type="region of interest" description="Disordered" evidence="6">
    <location>
        <begin position="108"/>
        <end position="133"/>
    </location>
</feature>
<reference evidence="7 8" key="1">
    <citation type="journal article" date="2015" name="PLoS Pathog.">
        <title>Leptomonas seymouri: Adaptations to the Dixenous Life Cycle Analyzed by Genome Sequencing, Transcriptome Profiling and Co-infection with Leishmania donovani.</title>
        <authorList>
            <person name="Kraeva N."/>
            <person name="Butenko A."/>
            <person name="Hlavacova J."/>
            <person name="Kostygov A."/>
            <person name="Myskova J."/>
            <person name="Grybchuk D."/>
            <person name="Lestinova T."/>
            <person name="Votypka J."/>
            <person name="Volf P."/>
            <person name="Opperdoes F."/>
            <person name="Flegontov P."/>
            <person name="Lukes J."/>
            <person name="Yurchenko V."/>
        </authorList>
    </citation>
    <scope>NUCLEOTIDE SEQUENCE [LARGE SCALE GENOMIC DNA]</scope>
    <source>
        <strain evidence="7 8">ATCC 30220</strain>
    </source>
</reference>
<dbReference type="VEuPathDB" id="TriTrypDB:Lsey_0200_0080"/>
<feature type="compositionally biased region" description="Low complexity" evidence="6">
    <location>
        <begin position="646"/>
        <end position="670"/>
    </location>
</feature>
<dbReference type="PROSITE" id="PS50082">
    <property type="entry name" value="WD_REPEATS_2"/>
    <property type="match status" value="1"/>
</dbReference>
<keyword evidence="2" id="KW-0677">Repeat</keyword>
<dbReference type="InterPro" id="IPR015943">
    <property type="entry name" value="WD40/YVTN_repeat-like_dom_sf"/>
</dbReference>
<evidence type="ECO:0000256" key="5">
    <source>
        <dbReference type="SAM" id="Coils"/>
    </source>
</evidence>
<dbReference type="Pfam" id="PF00400">
    <property type="entry name" value="WD40"/>
    <property type="match status" value="2"/>
</dbReference>
<feature type="compositionally biased region" description="Pro residues" evidence="6">
    <location>
        <begin position="626"/>
        <end position="637"/>
    </location>
</feature>
<dbReference type="PANTHER" id="PTHR44489">
    <property type="match status" value="1"/>
</dbReference>
<feature type="compositionally biased region" description="Low complexity" evidence="6">
    <location>
        <begin position="761"/>
        <end position="786"/>
    </location>
</feature>
<protein>
    <submittedName>
        <fullName evidence="7">Uncharacterized protein</fullName>
    </submittedName>
</protein>
<keyword evidence="8" id="KW-1185">Reference proteome</keyword>
<comment type="caution">
    <text evidence="7">The sequence shown here is derived from an EMBL/GenBank/DDBJ whole genome shotgun (WGS) entry which is preliminary data.</text>
</comment>
<dbReference type="OMA" id="YQDEYAS"/>
<evidence type="ECO:0000256" key="4">
    <source>
        <dbReference type="PROSITE-ProRule" id="PRU00221"/>
    </source>
</evidence>
<proteinExistence type="predicted"/>
<keyword evidence="3" id="KW-0689">Ribosomal protein</keyword>
<keyword evidence="3" id="KW-0687">Ribonucleoprotein</keyword>
<dbReference type="AlphaFoldDB" id="A0A0N1I4G0"/>
<dbReference type="InterPro" id="IPR044715">
    <property type="entry name" value="WDR86-like"/>
</dbReference>
<evidence type="ECO:0000256" key="1">
    <source>
        <dbReference type="ARBA" id="ARBA00022574"/>
    </source>
</evidence>
<dbReference type="SMART" id="SM00320">
    <property type="entry name" value="WD40"/>
    <property type="match status" value="5"/>
</dbReference>
<feature type="compositionally biased region" description="Pro residues" evidence="6">
    <location>
        <begin position="582"/>
        <end position="593"/>
    </location>
</feature>
<feature type="coiled-coil region" evidence="5">
    <location>
        <begin position="422"/>
        <end position="516"/>
    </location>
</feature>
<evidence type="ECO:0000256" key="3">
    <source>
        <dbReference type="ARBA" id="ARBA00022980"/>
    </source>
</evidence>
<gene>
    <name evidence="7" type="ORF">ABL78_5696</name>
</gene>
<dbReference type="InterPro" id="IPR036322">
    <property type="entry name" value="WD40_repeat_dom_sf"/>
</dbReference>
<evidence type="ECO:0000313" key="8">
    <source>
        <dbReference type="Proteomes" id="UP000038009"/>
    </source>
</evidence>
<dbReference type="Proteomes" id="UP000038009">
    <property type="component" value="Unassembled WGS sequence"/>
</dbReference>
<keyword evidence="1 4" id="KW-0853">WD repeat</keyword>
<feature type="compositionally biased region" description="Low complexity" evidence="6">
    <location>
        <begin position="594"/>
        <end position="605"/>
    </location>
</feature>
<dbReference type="InterPro" id="IPR019775">
    <property type="entry name" value="WD40_repeat_CS"/>
</dbReference>
<feature type="compositionally biased region" description="Basic and acidic residues" evidence="6">
    <location>
        <begin position="738"/>
        <end position="749"/>
    </location>
</feature>
<organism evidence="7 8">
    <name type="scientific">Leptomonas seymouri</name>
    <dbReference type="NCBI Taxonomy" id="5684"/>
    <lineage>
        <taxon>Eukaryota</taxon>
        <taxon>Discoba</taxon>
        <taxon>Euglenozoa</taxon>
        <taxon>Kinetoplastea</taxon>
        <taxon>Metakinetoplastina</taxon>
        <taxon>Trypanosomatida</taxon>
        <taxon>Trypanosomatidae</taxon>
        <taxon>Leishmaniinae</taxon>
        <taxon>Leptomonas</taxon>
    </lineage>
</organism>
<dbReference type="OrthoDB" id="674604at2759"/>
<dbReference type="PROSITE" id="PS00678">
    <property type="entry name" value="WD_REPEATS_1"/>
    <property type="match status" value="1"/>
</dbReference>
<evidence type="ECO:0000256" key="6">
    <source>
        <dbReference type="SAM" id="MobiDB-lite"/>
    </source>
</evidence>
<dbReference type="InterPro" id="IPR001680">
    <property type="entry name" value="WD40_rpt"/>
</dbReference>
<name>A0A0N1I4G0_LEPSE</name>
<feature type="region of interest" description="Disordered" evidence="6">
    <location>
        <begin position="730"/>
        <end position="792"/>
    </location>
</feature>
<evidence type="ECO:0000256" key="2">
    <source>
        <dbReference type="ARBA" id="ARBA00022737"/>
    </source>
</evidence>
<dbReference type="Gene3D" id="2.130.10.10">
    <property type="entry name" value="YVTN repeat-like/Quinoprotein amine dehydrogenase"/>
    <property type="match status" value="1"/>
</dbReference>
<feature type="region of interest" description="Disordered" evidence="6">
    <location>
        <begin position="582"/>
        <end position="702"/>
    </location>
</feature>
<sequence>MAAQPKQSVASEVLVNDRTLIVPAPPLSLTTSGDLVWIALSDGKVEVRNARTGEVERRFEPALATAKTDNTASVAGGAASSSNAAAVSNPSSAVTILSNLANRVLGGSQTVPGNGVAPPGPPNLKKRSEEPPTQVTVHVRTLLAVPIADGSTQMWLGLSNGAIEVYKCSDLLNNSVGSLSASSGGSFLVVLCKHTAAVTCLAEFGGYVYSGSEDQRIAQWRAAHLSFSNLFTSPLAHQGAVRCLHAEGNAVVSGSDDCTVKVWDVGEGTMRLTGYFHSRSGGVLSLCRAGELMWSGDASGQVVRWHIRTCEAVTMHSPHRDRVLSLCHVGDRVYSGSADGTMGIFCAETGQLLQQITDQALGWVTAVACPAELSRYVVWSASADGSVRCWYQDEYVNMTADEFCFNDKSWYESGSTPYREFRAAVGQRTNRLKEQLEAIEQRDQQAMALLRRCSAVFGGGGEGFEGQRRRLQEQLAKAEERCNAAETRRTQKRDALAQLDRDIAATLALIQAAKNDLNLLVPGESERILAALPAVKAEDLVPYGQAPPPASAAPAAPPLLTPKAIAAPLAYASSTAVPLGPPPALAPLPPPPITTTTTAINTAATMPPPPPAATQSTLGVGGPLSIAPPPPPAPPVPTTSSLNGGAATTTNPPLPATAPTTTASPTTAAPLQPDAPSSPAAVHTSTPATAAGPVDDGVSWTNPNVGNYIQRRYYGASPSLRTIDLMKQERRRGRMPRVKVEPLQRERSHSVTSAANAKPHTSSVTEKSTATAAATTEATTVVATAAQPPRSK</sequence>
<evidence type="ECO:0000313" key="7">
    <source>
        <dbReference type="EMBL" id="KPI85243.1"/>
    </source>
</evidence>
<dbReference type="SUPFAM" id="SSF50978">
    <property type="entry name" value="WD40 repeat-like"/>
    <property type="match status" value="1"/>
</dbReference>